<evidence type="ECO:0000256" key="2">
    <source>
        <dbReference type="SAM" id="MobiDB-lite"/>
    </source>
</evidence>
<keyword evidence="4" id="KW-1185">Reference proteome</keyword>
<evidence type="ECO:0000256" key="1">
    <source>
        <dbReference type="SAM" id="Coils"/>
    </source>
</evidence>
<reference evidence="3 4" key="1">
    <citation type="submission" date="2019-09" db="EMBL/GenBank/DDBJ databases">
        <authorList>
            <person name="Ou C."/>
        </authorList>
    </citation>
    <scope>NUCLEOTIDE SEQUENCE [LARGE SCALE GENOMIC DNA]</scope>
    <source>
        <strain evidence="3">S2</strain>
        <tissue evidence="3">Leaf</tissue>
    </source>
</reference>
<feature type="region of interest" description="Disordered" evidence="2">
    <location>
        <begin position="192"/>
        <end position="233"/>
    </location>
</feature>
<dbReference type="AlphaFoldDB" id="A0A5N5HVY1"/>
<protein>
    <submittedName>
        <fullName evidence="3">Uncharacterized protein</fullName>
    </submittedName>
</protein>
<dbReference type="EMBL" id="SMOL01000143">
    <property type="protein sequence ID" value="KAB2630973.1"/>
    <property type="molecule type" value="Genomic_DNA"/>
</dbReference>
<proteinExistence type="predicted"/>
<gene>
    <name evidence="3" type="ORF">D8674_008492</name>
</gene>
<feature type="coiled-coil region" evidence="1">
    <location>
        <begin position="386"/>
        <end position="416"/>
    </location>
</feature>
<keyword evidence="1" id="KW-0175">Coiled coil</keyword>
<comment type="caution">
    <text evidence="3">The sequence shown here is derived from an EMBL/GenBank/DDBJ whole genome shotgun (WGS) entry which is preliminary data.</text>
</comment>
<sequence>MSSSSHKNDGVPPLYRQGGSLSKVGYFRVAHFKISSDDLFRDFLKAYWHAIPSRVCVKRVRDGSNSEFGSTSTVSLNMRKVYVALGIPSEYREWRWLLSLLRREKNGLPPREEIERIKAEALTRPISVVKPAINEGGKKRPSPPAQETPTEKKTKISSTAREGSPAAPKLMINLTSSKGEKERTAKFVPFVPKRSSRAKSGSPLERLATMKSDKAPLPAKVAPKPTSSAIATNSSAEKKEAAYLGKLEESTKTVSREVAEICTLLKPDLLKDIDICAKFVNDKTTILAAESMFLDQEDTKAAKEMARTMDAEAYSSVKKVKKLEFELAALKGSNTCAPTSLQLENTYQEIVQDLERSISEFRFATYAKDEKLIAAYNQVIHFKKVVDRLESQMLELQNALKINDNLKKEVEELQRIISIGDRLAEFSSKDFETFFISPEDLLAFTFESSIGEVVGEVGAQAGTTEGKAPDNAAAENMKAAEDAVFRKTVGYLSALGSNFRFPGQPSVECTGFLKAVKDRLVRCLGLPIALRIPWHGHVLLDAILLEELRQIFSHKLRAIVGDDGLRDAKSENDAPSYETFYVCLCRGLACGCSSLAGSAGTDL</sequence>
<name>A0A5N5HVY1_9ROSA</name>
<reference evidence="3 4" key="3">
    <citation type="submission" date="2019-11" db="EMBL/GenBank/DDBJ databases">
        <title>A de novo genome assembly of a pear dwarfing rootstock.</title>
        <authorList>
            <person name="Wang F."/>
            <person name="Wang J."/>
            <person name="Li S."/>
            <person name="Zhang Y."/>
            <person name="Fang M."/>
            <person name="Ma L."/>
            <person name="Zhao Y."/>
            <person name="Jiang S."/>
        </authorList>
    </citation>
    <scope>NUCLEOTIDE SEQUENCE [LARGE SCALE GENOMIC DNA]</scope>
    <source>
        <strain evidence="3">S2</strain>
        <tissue evidence="3">Leaf</tissue>
    </source>
</reference>
<evidence type="ECO:0000313" key="3">
    <source>
        <dbReference type="EMBL" id="KAB2630973.1"/>
    </source>
</evidence>
<dbReference type="Proteomes" id="UP000327157">
    <property type="component" value="Chromosome 12"/>
</dbReference>
<evidence type="ECO:0000313" key="4">
    <source>
        <dbReference type="Proteomes" id="UP000327157"/>
    </source>
</evidence>
<feature type="region of interest" description="Disordered" evidence="2">
    <location>
        <begin position="129"/>
        <end position="170"/>
    </location>
</feature>
<reference evidence="4" key="2">
    <citation type="submission" date="2019-10" db="EMBL/GenBank/DDBJ databases">
        <title>A de novo genome assembly of a pear dwarfing rootstock.</title>
        <authorList>
            <person name="Wang F."/>
            <person name="Wang J."/>
            <person name="Li S."/>
            <person name="Zhang Y."/>
            <person name="Fang M."/>
            <person name="Ma L."/>
            <person name="Zhao Y."/>
            <person name="Jiang S."/>
        </authorList>
    </citation>
    <scope>NUCLEOTIDE SEQUENCE [LARGE SCALE GENOMIC DNA]</scope>
</reference>
<organism evidence="3 4">
    <name type="scientific">Pyrus ussuriensis x Pyrus communis</name>
    <dbReference type="NCBI Taxonomy" id="2448454"/>
    <lineage>
        <taxon>Eukaryota</taxon>
        <taxon>Viridiplantae</taxon>
        <taxon>Streptophyta</taxon>
        <taxon>Embryophyta</taxon>
        <taxon>Tracheophyta</taxon>
        <taxon>Spermatophyta</taxon>
        <taxon>Magnoliopsida</taxon>
        <taxon>eudicotyledons</taxon>
        <taxon>Gunneridae</taxon>
        <taxon>Pentapetalae</taxon>
        <taxon>rosids</taxon>
        <taxon>fabids</taxon>
        <taxon>Rosales</taxon>
        <taxon>Rosaceae</taxon>
        <taxon>Amygdaloideae</taxon>
        <taxon>Maleae</taxon>
        <taxon>Pyrus</taxon>
    </lineage>
</organism>
<accession>A0A5N5HVY1</accession>
<feature type="compositionally biased region" description="Low complexity" evidence="2">
    <location>
        <begin position="215"/>
        <end position="225"/>
    </location>
</feature>
<dbReference type="OrthoDB" id="3919at2759"/>